<dbReference type="PROSITE" id="PS00036">
    <property type="entry name" value="BZIP_BASIC"/>
    <property type="match status" value="1"/>
</dbReference>
<comment type="caution">
    <text evidence="9">The sequence shown here is derived from an EMBL/GenBank/DDBJ whole genome shotgun (WGS) entry which is preliminary data.</text>
</comment>
<name>A0A3S3SBU6_9ACAR</name>
<feature type="domain" description="BZIP" evidence="8">
    <location>
        <begin position="45"/>
        <end position="108"/>
    </location>
</feature>
<keyword evidence="7" id="KW-0175">Coiled coil</keyword>
<dbReference type="SMART" id="SM00338">
    <property type="entry name" value="BRLZ"/>
    <property type="match status" value="1"/>
</dbReference>
<evidence type="ECO:0000256" key="4">
    <source>
        <dbReference type="ARBA" id="ARBA00023163"/>
    </source>
</evidence>
<keyword evidence="5" id="KW-0539">Nucleus</keyword>
<proteinExistence type="predicted"/>
<dbReference type="PANTHER" id="PTHR46542">
    <property type="entry name" value="X-BOX BINDING PROTEIN 1"/>
    <property type="match status" value="1"/>
</dbReference>
<reference evidence="9 10" key="1">
    <citation type="journal article" date="2018" name="Gigascience">
        <title>Genomes of trombidid mites reveal novel predicted allergens and laterally-transferred genes associated with secondary metabolism.</title>
        <authorList>
            <person name="Dong X."/>
            <person name="Chaisiri K."/>
            <person name="Xia D."/>
            <person name="Armstrong S.D."/>
            <person name="Fang Y."/>
            <person name="Donnelly M.J."/>
            <person name="Kadowaki T."/>
            <person name="McGarry J.W."/>
            <person name="Darby A.C."/>
            <person name="Makepeace B.L."/>
        </authorList>
    </citation>
    <scope>NUCLEOTIDE SEQUENCE [LARGE SCALE GENOMIC DNA]</scope>
    <source>
        <strain evidence="9">UoL-WK</strain>
    </source>
</reference>
<dbReference type="PROSITE" id="PS50217">
    <property type="entry name" value="BZIP"/>
    <property type="match status" value="1"/>
</dbReference>
<dbReference type="CDD" id="cd14691">
    <property type="entry name" value="bZIP_XBP1"/>
    <property type="match status" value="1"/>
</dbReference>
<dbReference type="PANTHER" id="PTHR46542:SF1">
    <property type="entry name" value="X-BOX BINDING PROTEIN 1"/>
    <property type="match status" value="1"/>
</dbReference>
<dbReference type="SUPFAM" id="SSF57959">
    <property type="entry name" value="Leucine zipper domain"/>
    <property type="match status" value="1"/>
</dbReference>
<organism evidence="9 10">
    <name type="scientific">Dinothrombium tinctorium</name>
    <dbReference type="NCBI Taxonomy" id="1965070"/>
    <lineage>
        <taxon>Eukaryota</taxon>
        <taxon>Metazoa</taxon>
        <taxon>Ecdysozoa</taxon>
        <taxon>Arthropoda</taxon>
        <taxon>Chelicerata</taxon>
        <taxon>Arachnida</taxon>
        <taxon>Acari</taxon>
        <taxon>Acariformes</taxon>
        <taxon>Trombidiformes</taxon>
        <taxon>Prostigmata</taxon>
        <taxon>Anystina</taxon>
        <taxon>Parasitengona</taxon>
        <taxon>Trombidioidea</taxon>
        <taxon>Trombidiidae</taxon>
        <taxon>Dinothrombium</taxon>
    </lineage>
</organism>
<evidence type="ECO:0000256" key="3">
    <source>
        <dbReference type="ARBA" id="ARBA00023125"/>
    </source>
</evidence>
<feature type="coiled-coil region" evidence="7">
    <location>
        <begin position="84"/>
        <end position="125"/>
    </location>
</feature>
<keyword evidence="10" id="KW-1185">Reference proteome</keyword>
<evidence type="ECO:0000256" key="7">
    <source>
        <dbReference type="SAM" id="Coils"/>
    </source>
</evidence>
<evidence type="ECO:0000256" key="2">
    <source>
        <dbReference type="ARBA" id="ARBA00023015"/>
    </source>
</evidence>
<dbReference type="GO" id="GO:0000977">
    <property type="term" value="F:RNA polymerase II transcription regulatory region sequence-specific DNA binding"/>
    <property type="evidence" value="ECO:0007669"/>
    <property type="project" value="TreeGrafter"/>
</dbReference>
<dbReference type="GO" id="GO:0005634">
    <property type="term" value="C:nucleus"/>
    <property type="evidence" value="ECO:0007669"/>
    <property type="project" value="TreeGrafter"/>
</dbReference>
<evidence type="ECO:0000256" key="6">
    <source>
        <dbReference type="ARBA" id="ARBA00040165"/>
    </source>
</evidence>
<sequence length="255" mass="30044">MLIDQMLATSVKREILDSSDSMDSSNEDVKGVKRKRERLDHLSLEEKLQRRKLKNRVSAQTARDRKKAKIMDLESRFARSVKENLQMQTENELLRKKNEALELENYRLRLQLQRTSNEMRQTTEETGNAKRIDSLDEAIHSLVSDDAEDCDEVLKWLAKCSENLLRFEDDAKDPRCESESRDFRPLQTFDCGNVEQKSLDTIKNLIYSDHIYHKRPPETETSTKPSQIDFDDFLTNFDRIENQTLDFDNLFDEFL</sequence>
<dbReference type="Pfam" id="PF00170">
    <property type="entry name" value="bZIP_1"/>
    <property type="match status" value="1"/>
</dbReference>
<evidence type="ECO:0000313" key="10">
    <source>
        <dbReference type="Proteomes" id="UP000285301"/>
    </source>
</evidence>
<dbReference type="OrthoDB" id="20960at2759"/>
<dbReference type="InterPro" id="IPR004827">
    <property type="entry name" value="bZIP"/>
</dbReference>
<keyword evidence="2" id="KW-0805">Transcription regulation</keyword>
<dbReference type="InterPro" id="IPR046347">
    <property type="entry name" value="bZIP_sf"/>
</dbReference>
<gene>
    <name evidence="9" type="ORF">B4U79_08888</name>
</gene>
<dbReference type="EMBL" id="NCKU01001492">
    <property type="protein sequence ID" value="RWS11994.1"/>
    <property type="molecule type" value="Genomic_DNA"/>
</dbReference>
<evidence type="ECO:0000313" key="9">
    <source>
        <dbReference type="EMBL" id="RWS11994.1"/>
    </source>
</evidence>
<accession>A0A3S3SBU6</accession>
<dbReference type="AlphaFoldDB" id="A0A3S3SBU6"/>
<dbReference type="Proteomes" id="UP000285301">
    <property type="component" value="Unassembled WGS sequence"/>
</dbReference>
<keyword evidence="1" id="KW-0832">Ubl conjugation</keyword>
<dbReference type="Gene3D" id="1.20.5.170">
    <property type="match status" value="1"/>
</dbReference>
<dbReference type="GO" id="GO:0000981">
    <property type="term" value="F:DNA-binding transcription factor activity, RNA polymerase II-specific"/>
    <property type="evidence" value="ECO:0007669"/>
    <property type="project" value="TreeGrafter"/>
</dbReference>
<dbReference type="InterPro" id="IPR052470">
    <property type="entry name" value="ER_Stress-Reg_TF"/>
</dbReference>
<keyword evidence="3" id="KW-0238">DNA-binding</keyword>
<keyword evidence="4" id="KW-0804">Transcription</keyword>
<evidence type="ECO:0000256" key="5">
    <source>
        <dbReference type="ARBA" id="ARBA00023242"/>
    </source>
</evidence>
<evidence type="ECO:0000256" key="1">
    <source>
        <dbReference type="ARBA" id="ARBA00022843"/>
    </source>
</evidence>
<protein>
    <recommendedName>
        <fullName evidence="6">X-box-binding protein 1</fullName>
    </recommendedName>
</protein>
<evidence type="ECO:0000259" key="8">
    <source>
        <dbReference type="PROSITE" id="PS50217"/>
    </source>
</evidence>
<dbReference type="STRING" id="1965070.A0A3S3SBU6"/>